<dbReference type="PROSITE" id="PS00086">
    <property type="entry name" value="CYTOCHROME_P450"/>
    <property type="match status" value="1"/>
</dbReference>
<dbReference type="InterPro" id="IPR036396">
    <property type="entry name" value="Cyt_P450_sf"/>
</dbReference>
<dbReference type="SUPFAM" id="SSF48264">
    <property type="entry name" value="Cytochrome P450"/>
    <property type="match status" value="1"/>
</dbReference>
<reference evidence="8 9" key="1">
    <citation type="submission" date="2018-11" db="EMBL/GenBank/DDBJ databases">
        <title>Deinococcus shelandsis sp. nov., isolated from South Shetland Islands soil of Antarctica.</title>
        <authorList>
            <person name="Tian J."/>
        </authorList>
    </citation>
    <scope>NUCLEOTIDE SEQUENCE [LARGE SCALE GENOMIC DNA]</scope>
    <source>
        <strain evidence="8 9">S14-83T</strain>
    </source>
</reference>
<keyword evidence="5 7" id="KW-0408">Iron</keyword>
<proteinExistence type="inferred from homology"/>
<dbReference type="PANTHER" id="PTHR46696">
    <property type="entry name" value="P450, PUTATIVE (EUROFUNG)-RELATED"/>
    <property type="match status" value="1"/>
</dbReference>
<dbReference type="PRINTS" id="PR00359">
    <property type="entry name" value="BP450"/>
</dbReference>
<keyword evidence="6 7" id="KW-0503">Monooxygenase</keyword>
<dbReference type="EMBL" id="CP034183">
    <property type="protein sequence ID" value="AZI43468.1"/>
    <property type="molecule type" value="Genomic_DNA"/>
</dbReference>
<dbReference type="InterPro" id="IPR001128">
    <property type="entry name" value="Cyt_P450"/>
</dbReference>
<dbReference type="PANTHER" id="PTHR46696:SF1">
    <property type="entry name" value="CYTOCHROME P450 YJIB-RELATED"/>
    <property type="match status" value="1"/>
</dbReference>
<dbReference type="GO" id="GO:0020037">
    <property type="term" value="F:heme binding"/>
    <property type="evidence" value="ECO:0007669"/>
    <property type="project" value="InterPro"/>
</dbReference>
<dbReference type="FunFam" id="1.10.630.10:FF:000018">
    <property type="entry name" value="Cytochrome P450 monooxygenase"/>
    <property type="match status" value="1"/>
</dbReference>
<evidence type="ECO:0000313" key="8">
    <source>
        <dbReference type="EMBL" id="AZI43468.1"/>
    </source>
</evidence>
<dbReference type="Proteomes" id="UP000276417">
    <property type="component" value="Chromosome 1"/>
</dbReference>
<dbReference type="PRINTS" id="PR00385">
    <property type="entry name" value="P450"/>
</dbReference>
<evidence type="ECO:0000256" key="7">
    <source>
        <dbReference type="RuleBase" id="RU000461"/>
    </source>
</evidence>
<dbReference type="InterPro" id="IPR002397">
    <property type="entry name" value="Cyt_P450_B"/>
</dbReference>
<comment type="similarity">
    <text evidence="1 7">Belongs to the cytochrome P450 family.</text>
</comment>
<evidence type="ECO:0000256" key="6">
    <source>
        <dbReference type="ARBA" id="ARBA00023033"/>
    </source>
</evidence>
<evidence type="ECO:0000256" key="5">
    <source>
        <dbReference type="ARBA" id="ARBA00023004"/>
    </source>
</evidence>
<dbReference type="GO" id="GO:0004497">
    <property type="term" value="F:monooxygenase activity"/>
    <property type="evidence" value="ECO:0007669"/>
    <property type="project" value="UniProtKB-KW"/>
</dbReference>
<protein>
    <submittedName>
        <fullName evidence="8">Cytochrome P450</fullName>
    </submittedName>
</protein>
<accession>A0A3G8YDN4</accession>
<dbReference type="CDD" id="cd11029">
    <property type="entry name" value="CYP107-like"/>
    <property type="match status" value="1"/>
</dbReference>
<dbReference type="GO" id="GO:0016705">
    <property type="term" value="F:oxidoreductase activity, acting on paired donors, with incorporation or reduction of molecular oxygen"/>
    <property type="evidence" value="ECO:0007669"/>
    <property type="project" value="InterPro"/>
</dbReference>
<dbReference type="Pfam" id="PF00067">
    <property type="entry name" value="p450"/>
    <property type="match status" value="1"/>
</dbReference>
<organism evidence="8 9">
    <name type="scientific">Deinococcus psychrotolerans</name>
    <dbReference type="NCBI Taxonomy" id="2489213"/>
    <lineage>
        <taxon>Bacteria</taxon>
        <taxon>Thermotogati</taxon>
        <taxon>Deinococcota</taxon>
        <taxon>Deinococci</taxon>
        <taxon>Deinococcales</taxon>
        <taxon>Deinococcaceae</taxon>
        <taxon>Deinococcus</taxon>
    </lineage>
</organism>
<dbReference type="KEGG" id="dph:EHF33_12535"/>
<dbReference type="Gene3D" id="1.10.630.10">
    <property type="entry name" value="Cytochrome P450"/>
    <property type="match status" value="1"/>
</dbReference>
<dbReference type="OrthoDB" id="9801155at2"/>
<keyword evidence="9" id="KW-1185">Reference proteome</keyword>
<sequence length="410" mass="45546">MTISAHPNLSRPLNVFSREFARNKYEYYRLLREHSPVHKGKLAVLDVYLLSRYDDCAALLKDPRLVRDRSRLSGKTGGSKFPLPLPRTVQLMGDNMLLSDGAEHRRLRGLVHQAFTPRALAKLESRLEALTHELLDALVGKSQVDLIPAYALPIPVAIIGEMLGVSASEMGQFKNGLTVMSSGLSGAGLIKTLLWDMPELLRLIRGLIARKRAASDDDILTGLIHAEEDGQRLSEDELLSMVLLLITAGYETTYNLIANSVVALLTHPAQLAWLQVEPERLSTAIEEVLRFSSPIQGTKPAYATETIMIRGIAIPKGAMVAPLLGAANRDPAVFEQPDDFRIDRTPNKHLGFGQGIHYCLGAPLARLETRVALRNLLERFPELRLAVSPSDLKRQHMPLWERYESLPVLL</sequence>
<dbReference type="InterPro" id="IPR017972">
    <property type="entry name" value="Cyt_P450_CS"/>
</dbReference>
<name>A0A3G8YDN4_9DEIO</name>
<dbReference type="AlphaFoldDB" id="A0A3G8YDN4"/>
<dbReference type="GO" id="GO:0005506">
    <property type="term" value="F:iron ion binding"/>
    <property type="evidence" value="ECO:0007669"/>
    <property type="project" value="InterPro"/>
</dbReference>
<evidence type="ECO:0000313" key="9">
    <source>
        <dbReference type="Proteomes" id="UP000276417"/>
    </source>
</evidence>
<keyword evidence="3 7" id="KW-0479">Metal-binding</keyword>
<evidence type="ECO:0000256" key="1">
    <source>
        <dbReference type="ARBA" id="ARBA00010617"/>
    </source>
</evidence>
<evidence type="ECO:0000256" key="2">
    <source>
        <dbReference type="ARBA" id="ARBA00022617"/>
    </source>
</evidence>
<evidence type="ECO:0000256" key="3">
    <source>
        <dbReference type="ARBA" id="ARBA00022723"/>
    </source>
</evidence>
<gene>
    <name evidence="8" type="ORF">EHF33_12535</name>
</gene>
<dbReference type="RefSeq" id="WP_124872084.1">
    <property type="nucleotide sequence ID" value="NZ_CP034183.1"/>
</dbReference>
<evidence type="ECO:0000256" key="4">
    <source>
        <dbReference type="ARBA" id="ARBA00023002"/>
    </source>
</evidence>
<keyword evidence="2 7" id="KW-0349">Heme</keyword>
<keyword evidence="4 7" id="KW-0560">Oxidoreductase</keyword>